<organism evidence="1 2">
    <name type="scientific">Agrocybe pediades</name>
    <dbReference type="NCBI Taxonomy" id="84607"/>
    <lineage>
        <taxon>Eukaryota</taxon>
        <taxon>Fungi</taxon>
        <taxon>Dikarya</taxon>
        <taxon>Basidiomycota</taxon>
        <taxon>Agaricomycotina</taxon>
        <taxon>Agaricomycetes</taxon>
        <taxon>Agaricomycetidae</taxon>
        <taxon>Agaricales</taxon>
        <taxon>Agaricineae</taxon>
        <taxon>Strophariaceae</taxon>
        <taxon>Agrocybe</taxon>
    </lineage>
</organism>
<sequence length="290" mass="33561">MEDMGDFLCNVVFPPTCNVRFDTRDTITSNQDSWPSMDRVLEGIKGYLQNRSTMWEVPFGREDVDVKASTLAGLLDKTVICAIESFIVMDSEWVERLTIDFHGPSQIGHPTARESYFSFELELNHYDCELNKSASPIKDFFVMMTEATAHWTVGSKIGLELTVEEYREEDVTRFCKSLAPNVWSLVIVPPPYYRGNDSLTLNPELFLYREKMIFDDLEQYFVMALDVRHLQEDKSLQDHWKGKMVRYLNWLQSQQGEKGGQPLVTEKSLKYDIVVCDDDWGLSHIYGLYA</sequence>
<evidence type="ECO:0000313" key="2">
    <source>
        <dbReference type="Proteomes" id="UP000521872"/>
    </source>
</evidence>
<reference evidence="1 2" key="1">
    <citation type="submission" date="2019-12" db="EMBL/GenBank/DDBJ databases">
        <authorList>
            <person name="Floudas D."/>
            <person name="Bentzer J."/>
            <person name="Ahren D."/>
            <person name="Johansson T."/>
            <person name="Persson P."/>
            <person name="Tunlid A."/>
        </authorList>
    </citation>
    <scope>NUCLEOTIDE SEQUENCE [LARGE SCALE GENOMIC DNA]</scope>
    <source>
        <strain evidence="1 2">CBS 102.39</strain>
    </source>
</reference>
<dbReference type="AlphaFoldDB" id="A0A8H4R507"/>
<proteinExistence type="predicted"/>
<dbReference type="Proteomes" id="UP000521872">
    <property type="component" value="Unassembled WGS sequence"/>
</dbReference>
<gene>
    <name evidence="1" type="ORF">D9613_009035</name>
</gene>
<name>A0A8H4R507_9AGAR</name>
<dbReference type="EMBL" id="JAACJL010000002">
    <property type="protein sequence ID" value="KAF4622285.1"/>
    <property type="molecule type" value="Genomic_DNA"/>
</dbReference>
<evidence type="ECO:0000313" key="1">
    <source>
        <dbReference type="EMBL" id="KAF4622285.1"/>
    </source>
</evidence>
<keyword evidence="2" id="KW-1185">Reference proteome</keyword>
<accession>A0A8H4R507</accession>
<protein>
    <submittedName>
        <fullName evidence="1">Uncharacterized protein</fullName>
    </submittedName>
</protein>
<comment type="caution">
    <text evidence="1">The sequence shown here is derived from an EMBL/GenBank/DDBJ whole genome shotgun (WGS) entry which is preliminary data.</text>
</comment>